<keyword evidence="2" id="KW-0812">Transmembrane</keyword>
<evidence type="ECO:0000313" key="3">
    <source>
        <dbReference type="Ensembl" id="ENSCPGP00000024279.1"/>
    </source>
</evidence>
<dbReference type="Proteomes" id="UP000694419">
    <property type="component" value="Unplaced"/>
</dbReference>
<dbReference type="Ensembl" id="ENSCPGT00000026516.1">
    <property type="protein sequence ID" value="ENSCPGP00000024279.1"/>
    <property type="gene ID" value="ENSCPGG00000016740.1"/>
</dbReference>
<feature type="region of interest" description="Disordered" evidence="1">
    <location>
        <begin position="159"/>
        <end position="299"/>
    </location>
</feature>
<feature type="compositionally biased region" description="Pro residues" evidence="1">
    <location>
        <begin position="220"/>
        <end position="233"/>
    </location>
</feature>
<organism evidence="3 4">
    <name type="scientific">Calidris pygmaea</name>
    <name type="common">Spoon-billed sandpiper</name>
    <dbReference type="NCBI Taxonomy" id="425635"/>
    <lineage>
        <taxon>Eukaryota</taxon>
        <taxon>Metazoa</taxon>
        <taxon>Chordata</taxon>
        <taxon>Craniata</taxon>
        <taxon>Vertebrata</taxon>
        <taxon>Euteleostomi</taxon>
        <taxon>Archelosauria</taxon>
        <taxon>Archosauria</taxon>
        <taxon>Dinosauria</taxon>
        <taxon>Saurischia</taxon>
        <taxon>Theropoda</taxon>
        <taxon>Coelurosauria</taxon>
        <taxon>Aves</taxon>
        <taxon>Neognathae</taxon>
        <taxon>Neoaves</taxon>
        <taxon>Charadriiformes</taxon>
        <taxon>Scolopacidae</taxon>
        <taxon>Calidris</taxon>
    </lineage>
</organism>
<evidence type="ECO:0000256" key="2">
    <source>
        <dbReference type="SAM" id="Phobius"/>
    </source>
</evidence>
<dbReference type="GO" id="GO:2000035">
    <property type="term" value="P:regulation of stem cell division"/>
    <property type="evidence" value="ECO:0007669"/>
    <property type="project" value="TreeGrafter"/>
</dbReference>
<dbReference type="PANTHER" id="PTHR15384">
    <property type="entry name" value="PROTEIN EVI2B"/>
    <property type="match status" value="1"/>
</dbReference>
<keyword evidence="4" id="KW-1185">Reference proteome</keyword>
<dbReference type="GO" id="GO:0045660">
    <property type="term" value="P:positive regulation of neutrophil differentiation"/>
    <property type="evidence" value="ECO:0007669"/>
    <property type="project" value="TreeGrafter"/>
</dbReference>
<feature type="compositionally biased region" description="Pro residues" evidence="1">
    <location>
        <begin position="274"/>
        <end position="284"/>
    </location>
</feature>
<feature type="region of interest" description="Disordered" evidence="1">
    <location>
        <begin position="119"/>
        <end position="139"/>
    </location>
</feature>
<dbReference type="AlphaFoldDB" id="A0A8C3KJ76"/>
<evidence type="ECO:0000313" key="4">
    <source>
        <dbReference type="Proteomes" id="UP000694419"/>
    </source>
</evidence>
<evidence type="ECO:0000256" key="1">
    <source>
        <dbReference type="SAM" id="MobiDB-lite"/>
    </source>
</evidence>
<evidence type="ECO:0008006" key="5">
    <source>
        <dbReference type="Google" id="ProtNLM"/>
    </source>
</evidence>
<keyword evidence="2" id="KW-1133">Transmembrane helix</keyword>
<reference evidence="3" key="2">
    <citation type="submission" date="2025-09" db="UniProtKB">
        <authorList>
            <consortium name="Ensembl"/>
        </authorList>
    </citation>
    <scope>IDENTIFICATION</scope>
</reference>
<dbReference type="PANTHER" id="PTHR15384:SF0">
    <property type="entry name" value="PROTEIN EVI2B"/>
    <property type="match status" value="1"/>
</dbReference>
<keyword evidence="2" id="KW-0472">Membrane</keyword>
<name>A0A8C3KJ76_9CHAR</name>
<dbReference type="InterPro" id="IPR033239">
    <property type="entry name" value="EVI2B"/>
</dbReference>
<proteinExistence type="predicted"/>
<accession>A0A8C3KJ76</accession>
<feature type="compositionally biased region" description="Polar residues" evidence="1">
    <location>
        <begin position="193"/>
        <end position="209"/>
    </location>
</feature>
<feature type="transmembrane region" description="Helical" evidence="2">
    <location>
        <begin position="85"/>
        <end position="108"/>
    </location>
</feature>
<sequence length="299" mass="31837">MAKKHLIAVLFYGEVWKSLSKAIPPNVSMNRRKANTRMRVPRAEKAPLQALPAAGLPPHKPGGALVFTAPPELPKAHTEPSDGSWIAALIIGIILISMIMAIVVILLWKCRKRPAVDSNWAGRSPFADGDTPDAFMDSDQAPKRSSVLFMLPWKWKTDSAVQQDPTAPEKPSPCAASDDHSQLPPPAADGSASGISNPATSPVPTTQAASAADDSCPHPGASPDPPDLPPPPDWLREPAGDQSPGGTKHQELSSELEEPLPPPPKSLIREIEEPPPQLLQPQHPPEAAQADGQHASHLS</sequence>
<protein>
    <recommendedName>
        <fullName evidence="5">EVI2B protein</fullName>
    </recommendedName>
</protein>
<reference evidence="3" key="1">
    <citation type="submission" date="2025-08" db="UniProtKB">
        <authorList>
            <consortium name="Ensembl"/>
        </authorList>
    </citation>
    <scope>IDENTIFICATION</scope>
</reference>